<feature type="domain" description="G protein-regulated inducer of neurite outgrowth C-terminal" evidence="3">
    <location>
        <begin position="556"/>
        <end position="660"/>
    </location>
</feature>
<dbReference type="Pfam" id="PF12489">
    <property type="entry name" value="ARA70"/>
    <property type="match status" value="2"/>
</dbReference>
<evidence type="ECO:0000313" key="4">
    <source>
        <dbReference type="EMBL" id="RLW04233.1"/>
    </source>
</evidence>
<evidence type="ECO:0000259" key="2">
    <source>
        <dbReference type="Pfam" id="PF12489"/>
    </source>
</evidence>
<dbReference type="PANTHER" id="PTHR17085">
    <property type="entry name" value="NUCLEAR RECEPTOR COACTIVATOR 4"/>
    <property type="match status" value="1"/>
</dbReference>
<dbReference type="OrthoDB" id="10049175at2759"/>
<name>A0A3L8SLL0_CHLGU</name>
<evidence type="ECO:0000259" key="3">
    <source>
        <dbReference type="Pfam" id="PF15235"/>
    </source>
</evidence>
<gene>
    <name evidence="4" type="ORF">DV515_00006127</name>
</gene>
<dbReference type="InterPro" id="IPR022174">
    <property type="entry name" value="NCOA4_N"/>
</dbReference>
<dbReference type="InterPro" id="IPR032745">
    <property type="entry name" value="GRIN_C"/>
</dbReference>
<feature type="compositionally biased region" description="Basic and acidic residues" evidence="1">
    <location>
        <begin position="623"/>
        <end position="636"/>
    </location>
</feature>
<evidence type="ECO:0008006" key="6">
    <source>
        <dbReference type="Google" id="ProtNLM"/>
    </source>
</evidence>
<proteinExistence type="predicted"/>
<evidence type="ECO:0000256" key="1">
    <source>
        <dbReference type="SAM" id="MobiDB-lite"/>
    </source>
</evidence>
<dbReference type="Pfam" id="PF15235">
    <property type="entry name" value="GRIN_C"/>
    <property type="match status" value="1"/>
</dbReference>
<dbReference type="EMBL" id="QUSF01000014">
    <property type="protein sequence ID" value="RLW04233.1"/>
    <property type="molecule type" value="Genomic_DNA"/>
</dbReference>
<dbReference type="InterPro" id="IPR039947">
    <property type="entry name" value="NCoA-4"/>
</dbReference>
<dbReference type="PANTHER" id="PTHR17085:SF3">
    <property type="entry name" value="NUCLEAR RECEPTOR COACTIVATOR 4"/>
    <property type="match status" value="1"/>
</dbReference>
<comment type="caution">
    <text evidence="4">The sequence shown here is derived from an EMBL/GenBank/DDBJ whole genome shotgun (WGS) entry which is preliminary data.</text>
</comment>
<feature type="region of interest" description="Disordered" evidence="1">
    <location>
        <begin position="1116"/>
        <end position="1139"/>
    </location>
</feature>
<feature type="compositionally biased region" description="Basic and acidic residues" evidence="1">
    <location>
        <begin position="1123"/>
        <end position="1133"/>
    </location>
</feature>
<organism evidence="4 5">
    <name type="scientific">Chloebia gouldiae</name>
    <name type="common">Gouldian finch</name>
    <name type="synonym">Erythrura gouldiae</name>
    <dbReference type="NCBI Taxonomy" id="44316"/>
    <lineage>
        <taxon>Eukaryota</taxon>
        <taxon>Metazoa</taxon>
        <taxon>Chordata</taxon>
        <taxon>Craniata</taxon>
        <taxon>Vertebrata</taxon>
        <taxon>Euteleostomi</taxon>
        <taxon>Archelosauria</taxon>
        <taxon>Archosauria</taxon>
        <taxon>Dinosauria</taxon>
        <taxon>Saurischia</taxon>
        <taxon>Theropoda</taxon>
        <taxon>Coelurosauria</taxon>
        <taxon>Aves</taxon>
        <taxon>Neognathae</taxon>
        <taxon>Neoaves</taxon>
        <taxon>Telluraves</taxon>
        <taxon>Australaves</taxon>
        <taxon>Passeriformes</taxon>
        <taxon>Passeroidea</taxon>
        <taxon>Passeridae</taxon>
        <taxon>Chloebia</taxon>
    </lineage>
</organism>
<sequence length="1290" mass="143489">MALLSCWDDCGHCGQSFHTEVNAWANVGIYSFSDLAAIALVFNPLDSFEPPVADYTDGQKRLQERSLFFAMSSDSHQLHTHCYQDSLSSTCPSLLNVNSHPLSKSSSNLTCIGHSRSFEERQNKQELKKSHSSTICHILETRSDARSVQSPGWSSSQPGMMGLGSEVQTINDQSANDHSEGRTKYTNHVLVTEQSSVSWGVENSRMCVKSSTTENVSSGCFVHQQGMCKMEESGTALQRSHSDLTCSCKQQTHVTHTETSAAHSSLSSSSCRHGLPVARMSDQMQRYGSETNQNTSHYQNLVTHLPVLPRDQQVPTNTFDSGSIPHNTSVYTDPGTFHTAVLGPHMPGNSFPNRTTFSQAPGIIHGGLTYSNIPNSLYSPMAMTVHNNSAGPCSLRQDALKADTTIPAYCHALPIPSIQLVPRLVCSVSETGNEQAAPGYFHSFSASDILTYPKLVSSVSESGLDAKKILKCCNIPGEQLQPAPQERAPPEAKAAHVALSSQQGADMVVTTKDMWTMTSMNDISKGLKAALECKDAEVQTLPTMECKSVATSPAAAAEGHSHVFPEVNLEQDSEAPKSPVREVRWDDEGMTWEVYGASVDPEVLGVAIQKHLEFQIEQFQTEPAEKSNKEPPPEKTGKKRPFRTMMHSLRYPSCCARSSTANCGSEMENIMFCSASSQSTVIYTGHKIQLTLIKTGESYACEPVCRALGCSCLQFLEDEMLWNTSRMSPPQDRNRNSCSSETLAKCLQAKRDLETAISGIVKAEQQIKENWREVKAKIHSHISRQLECLRSREVWLFEQVDLIQQLKEEALQQQAQQLYWYLGQFNCLIHQLEHSYSNELANQISICLERLESLTLKPEESSILNFEADTSYLRQAITSFGSIKTMQTSERENTSPWFPGQSCALMNCEQDLNSSKVCYFEQAWGDLKDLENWLLHNQQHDVAGKTDSPGRKDSTSTLNSSFSTIEKVEELESLGQEEMDLSDWLLTPDTENASIASDEKWKNEFKPFREECNLNDWLLKAETCTSCRGSQNKNVEIENLGNLKCLNEHLDGKKSPTTSAVNAWLLQHPQASFKVEDVCKANDLCASFSECVCDENCGKEALCKWLLKKDGKDKNGVPVSLRDVPDPEHDKTKFAASSWLSPAQQLPREPVSAEKADYSAEIAEPWKALLERPLTSWLAKAEQTAESTEEKESREKADKSFKSPFLDLLAPFHLPLNVNSWVLASNDLENANLPPVEDKWLLRKKVQDFGLPTVCDLFACMKLSGDNEKWLYRSPLQKLLLLQGAQRFPP</sequence>
<feature type="domain" description="Nuclear receptor coactivator 4 N-terminal" evidence="2">
    <location>
        <begin position="742"/>
        <end position="871"/>
    </location>
</feature>
<accession>A0A3L8SLL0</accession>
<dbReference type="GO" id="GO:0009725">
    <property type="term" value="P:response to hormone"/>
    <property type="evidence" value="ECO:0007669"/>
    <property type="project" value="TreeGrafter"/>
</dbReference>
<dbReference type="STRING" id="44316.ENSEGOP00005019464"/>
<reference evidence="4 5" key="1">
    <citation type="journal article" date="2018" name="Proc. R. Soc. B">
        <title>A non-coding region near Follistatin controls head colour polymorphism in the Gouldian finch.</title>
        <authorList>
            <person name="Toomey M.B."/>
            <person name="Marques C.I."/>
            <person name="Andrade P."/>
            <person name="Araujo P.M."/>
            <person name="Sabatino S."/>
            <person name="Gazda M.A."/>
            <person name="Afonso S."/>
            <person name="Lopes R.J."/>
            <person name="Corbo J.C."/>
            <person name="Carneiro M."/>
        </authorList>
    </citation>
    <scope>NUCLEOTIDE SEQUENCE [LARGE SCALE GENOMIC DNA]</scope>
    <source>
        <strain evidence="4">Red01</strain>
        <tissue evidence="4">Muscle</tissue>
    </source>
</reference>
<protein>
    <recommendedName>
        <fullName evidence="6">G protein-regulated inducer of neurite outgrowth C-terminal domain-containing protein</fullName>
    </recommendedName>
</protein>
<feature type="domain" description="Nuclear receptor coactivator 4 N-terminal" evidence="2">
    <location>
        <begin position="912"/>
        <end position="993"/>
    </location>
</feature>
<feature type="region of interest" description="Disordered" evidence="1">
    <location>
        <begin position="620"/>
        <end position="641"/>
    </location>
</feature>
<dbReference type="GO" id="GO:0003713">
    <property type="term" value="F:transcription coactivator activity"/>
    <property type="evidence" value="ECO:0007669"/>
    <property type="project" value="InterPro"/>
</dbReference>
<feature type="region of interest" description="Disordered" evidence="1">
    <location>
        <begin position="557"/>
        <end position="580"/>
    </location>
</feature>
<evidence type="ECO:0000313" key="5">
    <source>
        <dbReference type="Proteomes" id="UP000276834"/>
    </source>
</evidence>
<dbReference type="GO" id="GO:0006879">
    <property type="term" value="P:intracellular iron ion homeostasis"/>
    <property type="evidence" value="ECO:0007669"/>
    <property type="project" value="InterPro"/>
</dbReference>
<keyword evidence="5" id="KW-1185">Reference proteome</keyword>
<dbReference type="Proteomes" id="UP000276834">
    <property type="component" value="Unassembled WGS sequence"/>
</dbReference>